<protein>
    <recommendedName>
        <fullName evidence="1">Heterokaryon incompatibility domain-containing protein</fullName>
    </recommendedName>
</protein>
<name>A0A428U5U3_9HYPO</name>
<keyword evidence="3" id="KW-1185">Reference proteome</keyword>
<evidence type="ECO:0000313" key="2">
    <source>
        <dbReference type="EMBL" id="RSM09713.1"/>
    </source>
</evidence>
<dbReference type="AlphaFoldDB" id="A0A428U5U3"/>
<dbReference type="InterPro" id="IPR010730">
    <property type="entry name" value="HET"/>
</dbReference>
<feature type="domain" description="Heterokaryon incompatibility" evidence="1">
    <location>
        <begin position="22"/>
        <end position="104"/>
    </location>
</feature>
<dbReference type="EMBL" id="NIZV01000093">
    <property type="protein sequence ID" value="RSM09713.1"/>
    <property type="molecule type" value="Genomic_DNA"/>
</dbReference>
<dbReference type="Pfam" id="PF06985">
    <property type="entry name" value="HET"/>
    <property type="match status" value="1"/>
</dbReference>
<reference evidence="2 3" key="1">
    <citation type="submission" date="2017-06" db="EMBL/GenBank/DDBJ databases">
        <title>Cmopartive genomic analysis of Ambrosia Fusariam Clade fungi.</title>
        <authorList>
            <person name="Stajich J.E."/>
            <person name="Carrillo J."/>
            <person name="Kijimoto T."/>
            <person name="Eskalen A."/>
            <person name="O'Donnell K."/>
            <person name="Kasson M."/>
        </authorList>
    </citation>
    <scope>NUCLEOTIDE SEQUENCE [LARGE SCALE GENOMIC DNA]</scope>
    <source>
        <strain evidence="2 3">NRRL 20438</strain>
    </source>
</reference>
<evidence type="ECO:0000259" key="1">
    <source>
        <dbReference type="Pfam" id="PF06985"/>
    </source>
</evidence>
<dbReference type="Proteomes" id="UP000288429">
    <property type="component" value="Unassembled WGS sequence"/>
</dbReference>
<dbReference type="PANTHER" id="PTHR10622:SF10">
    <property type="entry name" value="HET DOMAIN-CONTAINING PROTEIN"/>
    <property type="match status" value="1"/>
</dbReference>
<dbReference type="PANTHER" id="PTHR10622">
    <property type="entry name" value="HET DOMAIN-CONTAINING PROTEIN"/>
    <property type="match status" value="1"/>
</dbReference>
<proteinExistence type="predicted"/>
<evidence type="ECO:0000313" key="3">
    <source>
        <dbReference type="Proteomes" id="UP000288429"/>
    </source>
</evidence>
<accession>A0A428U5U3</accession>
<gene>
    <name evidence="2" type="ORF">CDV31_007553</name>
</gene>
<organism evidence="2 3">
    <name type="scientific">Fusarium ambrosium</name>
    <dbReference type="NCBI Taxonomy" id="131363"/>
    <lineage>
        <taxon>Eukaryota</taxon>
        <taxon>Fungi</taxon>
        <taxon>Dikarya</taxon>
        <taxon>Ascomycota</taxon>
        <taxon>Pezizomycotina</taxon>
        <taxon>Sordariomycetes</taxon>
        <taxon>Hypocreomycetidae</taxon>
        <taxon>Hypocreales</taxon>
        <taxon>Nectriaceae</taxon>
        <taxon>Fusarium</taxon>
        <taxon>Fusarium solani species complex</taxon>
    </lineage>
</organism>
<comment type="caution">
    <text evidence="2">The sequence shown here is derived from an EMBL/GenBank/DDBJ whole genome shotgun (WGS) entry which is preliminary data.</text>
</comment>
<sequence length="626" mass="71922">MRLLNTTSLKLEYFVGYKIPKYAILSHRWETEEILFEDVQTDKWPQKKGIDKVKRACLRASEDGFKYIWIDTCCIDKSSSAELSEAINSMFDWYHRSQVCYAYLCDVPTGDMKAFTKSEWFTRGWTLQELIAPEQVQFLDNQWRLIGDRLSLLEPIVEITAIDRRVLGRGEHEQDCPSQAQNLTRDWLCRCGGRDASRTFRPLISSFSVGTRMSWASKRVTTRVEDGAYALLGLFNVNMPLLYGEGAKAFRRLQDNIIRDSNDQSILACQHRNWVGMVDQRDHLFPPDARAFRLAANLERSSTSSEYLSMKLTNRSLNIDLQICPCWKSDKNGSKVERKWLGILDCVYSDDYLSRPAIILDRLSSAENDQPVFVRTLGTGSLLFRVSPGPLPDNCIAEGDYDEGIATVQLNPSRIKMMNVDLLIHRNWTQGVLTPAVRVNPTIGGHSSMAYQIRISFPELQGTPNGRHVRDRRTFMVRKPQEFEDAEPGILALDDGSDHGFFIAYGFLVTYAEEHDNTAAPPKFHPWCRLFSWHQIVPDQEFTPKYDELANVIQRMALFPFSYDKLPRSISEARPRDSMDWPGLRAKGEMTPNTFLGKTVYDLEISVGGIEEQKLMSRLRRTRIYR</sequence>